<dbReference type="InterPro" id="IPR053156">
    <property type="entry name" value="T6SS_TssM-like"/>
</dbReference>
<proteinExistence type="predicted"/>
<evidence type="ECO:0000313" key="7">
    <source>
        <dbReference type="Proteomes" id="UP000598196"/>
    </source>
</evidence>
<keyword evidence="1" id="KW-0472">Membrane</keyword>
<dbReference type="EMBL" id="BMLP01000008">
    <property type="protein sequence ID" value="GGO36954.1"/>
    <property type="molecule type" value="Genomic_DNA"/>
</dbReference>
<gene>
    <name evidence="6" type="ORF">GCM10010991_31780</name>
</gene>
<dbReference type="InterPro" id="IPR048677">
    <property type="entry name" value="TssM1_hel"/>
</dbReference>
<dbReference type="InterPro" id="IPR010623">
    <property type="entry name" value="IcmF_C"/>
</dbReference>
<dbReference type="Pfam" id="PF06744">
    <property type="entry name" value="IcmF_C"/>
    <property type="match status" value="1"/>
</dbReference>
<dbReference type="Pfam" id="PF21070">
    <property type="entry name" value="IcmF_helical"/>
    <property type="match status" value="1"/>
</dbReference>
<comment type="caution">
    <text evidence="6">The sequence shown here is derived from an EMBL/GenBank/DDBJ whole genome shotgun (WGS) entry which is preliminary data.</text>
</comment>
<evidence type="ECO:0000256" key="1">
    <source>
        <dbReference type="SAM" id="Phobius"/>
    </source>
</evidence>
<evidence type="ECO:0000259" key="2">
    <source>
        <dbReference type="Pfam" id="PF06744"/>
    </source>
</evidence>
<evidence type="ECO:0000259" key="3">
    <source>
        <dbReference type="Pfam" id="PF06761"/>
    </source>
</evidence>
<feature type="transmembrane region" description="Helical" evidence="1">
    <location>
        <begin position="49"/>
        <end position="68"/>
    </location>
</feature>
<dbReference type="RefSeq" id="WP_146287999.1">
    <property type="nucleotide sequence ID" value="NZ_BMLP01000008.1"/>
</dbReference>
<feature type="transmembrane region" description="Helical" evidence="1">
    <location>
        <begin position="445"/>
        <end position="464"/>
    </location>
</feature>
<dbReference type="Pfam" id="PF14331">
    <property type="entry name" value="IcmF-related_N"/>
    <property type="match status" value="1"/>
</dbReference>
<name>A0A917YMA2_9RHOB</name>
<dbReference type="InterPro" id="IPR009612">
    <property type="entry name" value="IcmF-rel"/>
</dbReference>
<dbReference type="OrthoDB" id="9758229at2"/>
<reference evidence="6 7" key="1">
    <citation type="journal article" date="2014" name="Int. J. Syst. Evol. Microbiol.">
        <title>Complete genome sequence of Corynebacterium casei LMG S-19264T (=DSM 44701T), isolated from a smear-ripened cheese.</title>
        <authorList>
            <consortium name="US DOE Joint Genome Institute (JGI-PGF)"/>
            <person name="Walter F."/>
            <person name="Albersmeier A."/>
            <person name="Kalinowski J."/>
            <person name="Ruckert C."/>
        </authorList>
    </citation>
    <scope>NUCLEOTIDE SEQUENCE [LARGE SCALE GENOMIC DNA]</scope>
    <source>
        <strain evidence="6 7">CGMCC 1.7029</strain>
    </source>
</reference>
<organism evidence="6 7">
    <name type="scientific">Gemmobacter aquaticus</name>
    <dbReference type="NCBI Taxonomy" id="490185"/>
    <lineage>
        <taxon>Bacteria</taxon>
        <taxon>Pseudomonadati</taxon>
        <taxon>Pseudomonadota</taxon>
        <taxon>Alphaproteobacteria</taxon>
        <taxon>Rhodobacterales</taxon>
        <taxon>Paracoccaceae</taxon>
        <taxon>Gemmobacter</taxon>
    </lineage>
</organism>
<keyword evidence="7" id="KW-1185">Reference proteome</keyword>
<feature type="domain" description="Type VI secretion system IcmF C-terminal" evidence="2">
    <location>
        <begin position="1054"/>
        <end position="1160"/>
    </location>
</feature>
<accession>A0A917YMA2</accession>
<dbReference type="Pfam" id="PF06761">
    <property type="entry name" value="IcmF-related"/>
    <property type="match status" value="1"/>
</dbReference>
<feature type="domain" description="Type VI secretion system component TssM1 helical" evidence="5">
    <location>
        <begin position="952"/>
        <end position="1020"/>
    </location>
</feature>
<dbReference type="PANTHER" id="PTHR36153">
    <property type="entry name" value="INNER MEMBRANE PROTEIN-RELATED"/>
    <property type="match status" value="1"/>
</dbReference>
<dbReference type="InterPro" id="IPR027417">
    <property type="entry name" value="P-loop_NTPase"/>
</dbReference>
<dbReference type="NCBIfam" id="TIGR03348">
    <property type="entry name" value="VI_IcmF"/>
    <property type="match status" value="1"/>
</dbReference>
<dbReference type="SUPFAM" id="SSF52540">
    <property type="entry name" value="P-loop containing nucleoside triphosphate hydrolases"/>
    <property type="match status" value="1"/>
</dbReference>
<feature type="domain" description="Type VI secretion system component TssM1 N-terminal" evidence="4">
    <location>
        <begin position="193"/>
        <end position="447"/>
    </location>
</feature>
<protein>
    <submittedName>
        <fullName evidence="6">Type VI secretion protein VasK</fullName>
    </submittedName>
</protein>
<dbReference type="InterPro" id="IPR025743">
    <property type="entry name" value="TssM1_N"/>
</dbReference>
<dbReference type="PANTHER" id="PTHR36153:SF1">
    <property type="entry name" value="TYPE VI SECRETION SYSTEM COMPONENT TSSM1"/>
    <property type="match status" value="1"/>
</dbReference>
<evidence type="ECO:0000259" key="5">
    <source>
        <dbReference type="Pfam" id="PF21070"/>
    </source>
</evidence>
<keyword evidence="1" id="KW-0812">Transmembrane</keyword>
<dbReference type="AlphaFoldDB" id="A0A917YMA2"/>
<sequence length="1179" mass="128287">MRILKAILRFLFSRRLWTAIGLLLLCALIWLFGPLLAIGDLVPLESEFARGITIGALLILWLFSLLLTQLRAARRNQLFVTELAQPTAAPTARPGDAQMAEVTSKFQNVLAEMKRAKIGNRRFLRDMPWYLMIGPPGTGKTTALRQSGLHFHIDLTDDLQGVGGTRNCDWFFTETAVLIDTAGRYVQQASDPEADAREWGGFLDLLKRHRGRRALNGVIVALSSRELLGPEAELRAHGREIRKRLTELRERLGIHLPVYLLITKADLIPGFEAFFADLTSRDREQVWGATLPTGGRVDGQSIEHEMQTLLAQLEARLAGRMAEDAALPRRAEIFRFPAQTARLEAPLKLLIDVVFGESRYEESPWLRGFYLTSATQEGSPIDRLVSELSSAFGMMAEPPPRRAHADTRSYFLRNLITDVIFPEAGLGVFDPATERRRRWIWRGSLAGAVFLTAALGLAFLYAFLRWSGGIADQERLLADLSGRLSNVAARQAPTDPLDLDLALEAATTVEAARTEVPQNALTLLGPTASAEIARAQTVAYERTLKNVLEPRMVALLEATLWRSIRDPDFLLGGLKAYFMLTGLAPSDRDFLARWWQEALPAEAPVDPFPTEAALAHQLAAIDRMSRDPDRIAPDQTLVATALESICTIPLAVRAYGALRQEAAITDLPEWIPAEKAGPNGTRVLTRLSGKTLRVGLPGAYTYAGFHDVVLPLIPEIAAQAALDRAVFAGGCAESSDASVATLEADILKLYGDDFIAQWDGFLRDVRLAPLNDLTLATANLKDLASPDSTLKRLLRAIVDETDLTRPAEAGAEGGEVPKGVINAATKKLGKVGKLIKKGTKLAGQDGGGAPADPPGTDIASHFAPLKSVIDEVDGVPPRIADAELALGALANELQTVAASPDPQAALLARGGLPQLTGALAVVAQALPDPVDDWVGGVAGDTITVTREAVIAQLNARWKADVMPFCTQATAGRYPFVADSAIDVNVADFQRLFGPGGMIDKFVTDNLLAYVDTTVRPWVWRADFGLDPARLQPFEQARSIRDGLFPGGAGPIMAFTLEPKDLSPNAARVTLNLDGQNLVYFNSAVRPTPMTWPGKDGTNLIALSFAPVDGSAEAVMSETGSWAFLRLIRKGRLSRTDLPELFRLRLAFGGFSADFELRAASVENPFDLRMFGNFRCPEGF</sequence>
<dbReference type="Proteomes" id="UP000598196">
    <property type="component" value="Unassembled WGS sequence"/>
</dbReference>
<evidence type="ECO:0000313" key="6">
    <source>
        <dbReference type="EMBL" id="GGO36954.1"/>
    </source>
</evidence>
<evidence type="ECO:0000259" key="4">
    <source>
        <dbReference type="Pfam" id="PF14331"/>
    </source>
</evidence>
<feature type="domain" description="IcmF-related" evidence="3">
    <location>
        <begin position="518"/>
        <end position="802"/>
    </location>
</feature>
<dbReference type="InterPro" id="IPR017731">
    <property type="entry name" value="TssM1-like"/>
</dbReference>
<keyword evidence="1" id="KW-1133">Transmembrane helix</keyword>